<keyword evidence="2" id="KW-1185">Reference proteome</keyword>
<reference evidence="1 2" key="1">
    <citation type="submission" date="2015-12" db="EMBL/GenBank/DDBJ databases">
        <title>Genome sequence of Aneurinibacillus soli.</title>
        <authorList>
            <person name="Lee J.S."/>
            <person name="Lee K.C."/>
            <person name="Kim K.K."/>
            <person name="Lee B.W."/>
        </authorList>
    </citation>
    <scope>NUCLEOTIDE SEQUENCE [LARGE SCALE GENOMIC DNA]</scope>
    <source>
        <strain evidence="1 2">CB4</strain>
    </source>
</reference>
<dbReference type="AlphaFoldDB" id="A0A0U5AWP0"/>
<dbReference type="KEGG" id="asoc:CB4_02319"/>
<gene>
    <name evidence="1" type="ORF">CB4_02319</name>
</gene>
<sequence>MIRFVKGIVEGVSQGLKSSPNFWGWRFKDLADTPYLYPVEYLEDLRKNASSKEQLEMLRDYLIRHDVKEAPSFKSILDRVSKDITPPKSEMDLIHELQQEIIELKRTLLQPGKELSLHDAIDFLKDFV</sequence>
<proteinExistence type="predicted"/>
<evidence type="ECO:0000313" key="2">
    <source>
        <dbReference type="Proteomes" id="UP000217696"/>
    </source>
</evidence>
<name>A0A0U5AWP0_9BACL</name>
<organism evidence="1 2">
    <name type="scientific">Aneurinibacillus soli</name>
    <dbReference type="NCBI Taxonomy" id="1500254"/>
    <lineage>
        <taxon>Bacteria</taxon>
        <taxon>Bacillati</taxon>
        <taxon>Bacillota</taxon>
        <taxon>Bacilli</taxon>
        <taxon>Bacillales</taxon>
        <taxon>Paenibacillaceae</taxon>
        <taxon>Aneurinibacillus group</taxon>
        <taxon>Aneurinibacillus</taxon>
    </lineage>
</organism>
<evidence type="ECO:0000313" key="1">
    <source>
        <dbReference type="EMBL" id="BAU28145.1"/>
    </source>
</evidence>
<accession>A0A0U5AWP0</accession>
<dbReference type="RefSeq" id="WP_096465920.1">
    <property type="nucleotide sequence ID" value="NZ_AP017312.1"/>
</dbReference>
<protein>
    <submittedName>
        <fullName evidence="1">Uncharacterized protein</fullName>
    </submittedName>
</protein>
<dbReference type="Proteomes" id="UP000217696">
    <property type="component" value="Chromosome"/>
</dbReference>
<dbReference type="EMBL" id="AP017312">
    <property type="protein sequence ID" value="BAU28145.1"/>
    <property type="molecule type" value="Genomic_DNA"/>
</dbReference>